<organism evidence="1 2">
    <name type="scientific">Fraxinus pennsylvanica</name>
    <dbReference type="NCBI Taxonomy" id="56036"/>
    <lineage>
        <taxon>Eukaryota</taxon>
        <taxon>Viridiplantae</taxon>
        <taxon>Streptophyta</taxon>
        <taxon>Embryophyta</taxon>
        <taxon>Tracheophyta</taxon>
        <taxon>Spermatophyta</taxon>
        <taxon>Magnoliopsida</taxon>
        <taxon>eudicotyledons</taxon>
        <taxon>Gunneridae</taxon>
        <taxon>Pentapetalae</taxon>
        <taxon>asterids</taxon>
        <taxon>lamiids</taxon>
        <taxon>Lamiales</taxon>
        <taxon>Oleaceae</taxon>
        <taxon>Oleeae</taxon>
        <taxon>Fraxinus</taxon>
    </lineage>
</organism>
<sequence length="99" mass="10636">MDTWRFLCSEEIEETLKRFQSSRISLSIFRYIESGREMASTSAPLVNGLGSTFLTGGNKSQALLSASVTVRVGGAVAPKRFVVVAAAPKKSWIPAVKSG</sequence>
<dbReference type="EMBL" id="OU503045">
    <property type="protein sequence ID" value="CAI9770088.1"/>
    <property type="molecule type" value="Genomic_DNA"/>
</dbReference>
<dbReference type="AlphaFoldDB" id="A0AAD1ZJ73"/>
<name>A0AAD1ZJ73_9LAMI</name>
<gene>
    <name evidence="1" type="ORF">FPE_LOCUS17721</name>
</gene>
<reference evidence="1" key="1">
    <citation type="submission" date="2023-05" db="EMBL/GenBank/DDBJ databases">
        <authorList>
            <person name="Huff M."/>
        </authorList>
    </citation>
    <scope>NUCLEOTIDE SEQUENCE</scope>
</reference>
<keyword evidence="2" id="KW-1185">Reference proteome</keyword>
<protein>
    <submittedName>
        <fullName evidence="1">Uncharacterized protein</fullName>
    </submittedName>
</protein>
<evidence type="ECO:0000313" key="2">
    <source>
        <dbReference type="Proteomes" id="UP000834106"/>
    </source>
</evidence>
<proteinExistence type="predicted"/>
<accession>A0AAD1ZJ73</accession>
<dbReference type="Proteomes" id="UP000834106">
    <property type="component" value="Chromosome 10"/>
</dbReference>
<evidence type="ECO:0000313" key="1">
    <source>
        <dbReference type="EMBL" id="CAI9770088.1"/>
    </source>
</evidence>